<feature type="non-terminal residue" evidence="1">
    <location>
        <position position="1"/>
    </location>
</feature>
<accession>A0ABQ8ECK0</accession>
<gene>
    <name evidence="1" type="ORF">HID58_006841</name>
</gene>
<sequence>PALCQSLKTHQSYDFHFIETFWIPSVSNFFFDLSSYNNLYCFVCIFKRKCREFDSQEPLSLMRHSRQVFKNCVGSKVHSADQKIIWMTQHRALKLHMYSLHLSLFSLVTLPTRGNVELGVPGTWPSLPLPPFSVYVKCYITQLLKGSIIVPLIIVGIDFESTSSIIGAIYALTSINKVNYIQRVPDSIILLLNSVFPMDSKFNGTATNALKSKGVGVNTHVEQTDGVAAALGENTNVNHQISSSVVPDEGVQHQTIRFLTQRMERRRHGWIGST</sequence>
<comment type="caution">
    <text evidence="1">The sequence shown here is derived from an EMBL/GenBank/DDBJ whole genome shotgun (WGS) entry which is preliminary data.</text>
</comment>
<evidence type="ECO:0000313" key="1">
    <source>
        <dbReference type="EMBL" id="KAH0939380.1"/>
    </source>
</evidence>
<evidence type="ECO:0000313" key="2">
    <source>
        <dbReference type="Proteomes" id="UP000824890"/>
    </source>
</evidence>
<dbReference type="Proteomes" id="UP000824890">
    <property type="component" value="Unassembled WGS sequence"/>
</dbReference>
<keyword evidence="2" id="KW-1185">Reference proteome</keyword>
<dbReference type="EMBL" id="JAGKQM010000002">
    <property type="protein sequence ID" value="KAH0939380.1"/>
    <property type="molecule type" value="Genomic_DNA"/>
</dbReference>
<protein>
    <submittedName>
        <fullName evidence="1">Uncharacterized protein</fullName>
    </submittedName>
</protein>
<reference evidence="1 2" key="1">
    <citation type="submission" date="2021-05" db="EMBL/GenBank/DDBJ databases">
        <title>Genome Assembly of Synthetic Allotetraploid Brassica napus Reveals Homoeologous Exchanges between Subgenomes.</title>
        <authorList>
            <person name="Davis J.T."/>
        </authorList>
    </citation>
    <scope>NUCLEOTIDE SEQUENCE [LARGE SCALE GENOMIC DNA]</scope>
    <source>
        <strain evidence="2">cv. Da-Ae</strain>
        <tissue evidence="1">Seedling</tissue>
    </source>
</reference>
<name>A0ABQ8ECK0_BRANA</name>
<proteinExistence type="predicted"/>
<organism evidence="1 2">
    <name type="scientific">Brassica napus</name>
    <name type="common">Rape</name>
    <dbReference type="NCBI Taxonomy" id="3708"/>
    <lineage>
        <taxon>Eukaryota</taxon>
        <taxon>Viridiplantae</taxon>
        <taxon>Streptophyta</taxon>
        <taxon>Embryophyta</taxon>
        <taxon>Tracheophyta</taxon>
        <taxon>Spermatophyta</taxon>
        <taxon>Magnoliopsida</taxon>
        <taxon>eudicotyledons</taxon>
        <taxon>Gunneridae</taxon>
        <taxon>Pentapetalae</taxon>
        <taxon>rosids</taxon>
        <taxon>malvids</taxon>
        <taxon>Brassicales</taxon>
        <taxon>Brassicaceae</taxon>
        <taxon>Brassiceae</taxon>
        <taxon>Brassica</taxon>
    </lineage>
</organism>